<evidence type="ECO:0000259" key="4">
    <source>
        <dbReference type="Pfam" id="PF01248"/>
    </source>
</evidence>
<protein>
    <submittedName>
        <fullName evidence="5">Putative H/ACA ribonucleoprotein complex subunit 2-like protein</fullName>
    </submittedName>
</protein>
<dbReference type="InterPro" id="IPR029064">
    <property type="entry name" value="Ribosomal_eL30-like_sf"/>
</dbReference>
<reference evidence="5 6" key="1">
    <citation type="submission" date="2015-01" db="EMBL/GenBank/DDBJ databases">
        <title>Evolution of Trichinella species and genotypes.</title>
        <authorList>
            <person name="Korhonen P.K."/>
            <person name="Edoardo P."/>
            <person name="Giuseppe L.R."/>
            <person name="Gasser R.B."/>
        </authorList>
    </citation>
    <scope>NUCLEOTIDE SEQUENCE [LARGE SCALE GENOMIC DNA]</scope>
    <source>
        <strain evidence="5">ISS417</strain>
    </source>
</reference>
<sequence>LAMGKDKKHIKEETVGVSETEISVPAIDFDDTNDSKSFSAEDSSSLSNRESYAHACTLVNEIAQPLASRKLAKKIFKLLDKARKFKREGVLTGIDQVQKAIRKGKIGICVLAGDVSPIDYYSHIPIVCEEKNLAYIFLPSKNHIGAAMQSNRPIMIAYILCCESYKDLYNEVHKIIEALPMPNDCKIVCILLYYFNIHNGKSQMNRIQFFTECITLCIIVVFLRYWRDCLQKCRTFLCKFPIHLVAFFQ</sequence>
<dbReference type="GO" id="GO:1990904">
    <property type="term" value="C:ribonucleoprotein complex"/>
    <property type="evidence" value="ECO:0007669"/>
    <property type="project" value="UniProtKB-KW"/>
</dbReference>
<keyword evidence="3" id="KW-0472">Membrane</keyword>
<dbReference type="Gene3D" id="3.30.1330.30">
    <property type="match status" value="1"/>
</dbReference>
<keyword evidence="6" id="KW-1185">Reference proteome</keyword>
<keyword evidence="3" id="KW-1133">Transmembrane helix</keyword>
<dbReference type="Proteomes" id="UP000055048">
    <property type="component" value="Unassembled WGS sequence"/>
</dbReference>
<comment type="caution">
    <text evidence="5">The sequence shown here is derived from an EMBL/GenBank/DDBJ whole genome shotgun (WGS) entry which is preliminary data.</text>
</comment>
<keyword evidence="3" id="KW-0812">Transmembrane</keyword>
<evidence type="ECO:0000256" key="3">
    <source>
        <dbReference type="SAM" id="Phobius"/>
    </source>
</evidence>
<organism evidence="5 6">
    <name type="scientific">Trichinella murrelli</name>
    <dbReference type="NCBI Taxonomy" id="144512"/>
    <lineage>
        <taxon>Eukaryota</taxon>
        <taxon>Metazoa</taxon>
        <taxon>Ecdysozoa</taxon>
        <taxon>Nematoda</taxon>
        <taxon>Enoplea</taxon>
        <taxon>Dorylaimia</taxon>
        <taxon>Trichinellida</taxon>
        <taxon>Trichinellidae</taxon>
        <taxon>Trichinella</taxon>
    </lineage>
</organism>
<feature type="transmembrane region" description="Helical" evidence="3">
    <location>
        <begin position="209"/>
        <end position="226"/>
    </location>
</feature>
<dbReference type="EMBL" id="JYDJ01000083">
    <property type="protein sequence ID" value="KRX45085.1"/>
    <property type="molecule type" value="Genomic_DNA"/>
</dbReference>
<evidence type="ECO:0000313" key="6">
    <source>
        <dbReference type="Proteomes" id="UP000055048"/>
    </source>
</evidence>
<comment type="similarity">
    <text evidence="1">Belongs to the eukaryotic ribosomal protein eL8 family.</text>
</comment>
<dbReference type="OrthoDB" id="5364946at2759"/>
<name>A0A0V0U1G8_9BILA</name>
<dbReference type="InterPro" id="IPR018492">
    <property type="entry name" value="Ribosomal_eL8/Nhp2"/>
</dbReference>
<feature type="domain" description="Ribosomal protein eL8/eL30/eS12/Gadd45" evidence="4">
    <location>
        <begin position="74"/>
        <end position="167"/>
    </location>
</feature>
<evidence type="ECO:0000313" key="5">
    <source>
        <dbReference type="EMBL" id="KRX45085.1"/>
    </source>
</evidence>
<accession>A0A0V0U1G8</accession>
<gene>
    <name evidence="5" type="ORF">T05_9208</name>
</gene>
<dbReference type="SUPFAM" id="SSF55315">
    <property type="entry name" value="L30e-like"/>
    <property type="match status" value="1"/>
</dbReference>
<dbReference type="Pfam" id="PF01248">
    <property type="entry name" value="Ribosomal_L7Ae"/>
    <property type="match status" value="1"/>
</dbReference>
<feature type="non-terminal residue" evidence="5">
    <location>
        <position position="1"/>
    </location>
</feature>
<dbReference type="PRINTS" id="PR00881">
    <property type="entry name" value="L7ARS6FAMILY"/>
</dbReference>
<dbReference type="InterPro" id="IPR004038">
    <property type="entry name" value="Ribosomal_eL8/eL30/eS12/Gad45"/>
</dbReference>
<keyword evidence="2 5" id="KW-0687">Ribonucleoprotein</keyword>
<dbReference type="STRING" id="144512.A0A0V0U1G8"/>
<evidence type="ECO:0000256" key="1">
    <source>
        <dbReference type="ARBA" id="ARBA00007337"/>
    </source>
</evidence>
<dbReference type="AlphaFoldDB" id="A0A0V0U1G8"/>
<evidence type="ECO:0000256" key="2">
    <source>
        <dbReference type="ARBA" id="ARBA00023274"/>
    </source>
</evidence>
<proteinExistence type="inferred from homology"/>